<evidence type="ECO:0000259" key="1">
    <source>
        <dbReference type="Pfam" id="PF01738"/>
    </source>
</evidence>
<accession>A0ABP1D582</accession>
<keyword evidence="3" id="KW-1185">Reference proteome</keyword>
<dbReference type="PANTHER" id="PTHR17630">
    <property type="entry name" value="DIENELACTONE HYDROLASE"/>
    <property type="match status" value="1"/>
</dbReference>
<evidence type="ECO:0000313" key="3">
    <source>
        <dbReference type="Proteomes" id="UP001497453"/>
    </source>
</evidence>
<gene>
    <name evidence="2" type="ORF">GFSPODELE1_LOCUS4370</name>
</gene>
<dbReference type="Gene3D" id="3.40.50.1820">
    <property type="entry name" value="alpha/beta hydrolase"/>
    <property type="match status" value="1"/>
</dbReference>
<dbReference type="Pfam" id="PF01738">
    <property type="entry name" value="DLH"/>
    <property type="match status" value="1"/>
</dbReference>
<name>A0ABP1D582_9APHY</name>
<dbReference type="SUPFAM" id="SSF53474">
    <property type="entry name" value="alpha/beta-Hydrolases"/>
    <property type="match status" value="1"/>
</dbReference>
<dbReference type="Proteomes" id="UP001497453">
    <property type="component" value="Chromosome 2"/>
</dbReference>
<evidence type="ECO:0000313" key="2">
    <source>
        <dbReference type="EMBL" id="CAL1703050.1"/>
    </source>
</evidence>
<protein>
    <recommendedName>
        <fullName evidence="1">Dienelactone hydrolase domain-containing protein</fullName>
    </recommendedName>
</protein>
<dbReference type="EMBL" id="OZ037945">
    <property type="protein sequence ID" value="CAL1703050.1"/>
    <property type="molecule type" value="Genomic_DNA"/>
</dbReference>
<proteinExistence type="predicted"/>
<reference evidence="3" key="1">
    <citation type="submission" date="2024-04" db="EMBL/GenBank/DDBJ databases">
        <authorList>
            <person name="Shaw F."/>
            <person name="Minotto A."/>
        </authorList>
    </citation>
    <scope>NUCLEOTIDE SEQUENCE [LARGE SCALE GENOMIC DNA]</scope>
</reference>
<feature type="domain" description="Dienelactone hydrolase" evidence="1">
    <location>
        <begin position="28"/>
        <end position="261"/>
    </location>
</feature>
<dbReference type="InterPro" id="IPR029058">
    <property type="entry name" value="AB_hydrolase_fold"/>
</dbReference>
<sequence>MSCEQCGQGYVMKGETTGTMIDGAYYHEGPNKSRAVVLLTDIFGLPLVNCKLLADRLSNELQCDVWVPDYFTGGPPFKVEELDPLVPHKAGDSIGFTRTLRFIALIFPRLHRLFANRASVVDPKIDSFIAKIRDDKKYDKVGAVGYCFGGSAGIRLGSRSLVDSLVIAHPGICTIEEIRAIKVPTAWVCAEDDSTFNAKIREEAERAFASRKVKPEFKDYEFKVYKGTAHGFAARPDLSLPEICEAYEQAFEQTKTWFAKTL</sequence>
<dbReference type="PANTHER" id="PTHR17630:SF44">
    <property type="entry name" value="PROTEIN AIM2"/>
    <property type="match status" value="1"/>
</dbReference>
<organism evidence="2 3">
    <name type="scientific">Somion occarium</name>
    <dbReference type="NCBI Taxonomy" id="3059160"/>
    <lineage>
        <taxon>Eukaryota</taxon>
        <taxon>Fungi</taxon>
        <taxon>Dikarya</taxon>
        <taxon>Basidiomycota</taxon>
        <taxon>Agaricomycotina</taxon>
        <taxon>Agaricomycetes</taxon>
        <taxon>Polyporales</taxon>
        <taxon>Cerrenaceae</taxon>
        <taxon>Somion</taxon>
    </lineage>
</organism>
<dbReference type="InterPro" id="IPR002925">
    <property type="entry name" value="Dienelactn_hydro"/>
</dbReference>